<dbReference type="InterPro" id="IPR050413">
    <property type="entry name" value="TCR_beta_variable"/>
</dbReference>
<dbReference type="GO" id="GO:0002376">
    <property type="term" value="P:immune system process"/>
    <property type="evidence" value="ECO:0007669"/>
    <property type="project" value="UniProtKB-KW"/>
</dbReference>
<sequence length="121" mass="13643">MGLISLKSLMNVMFCCFSDLSFCVKVTQPPFAFHQGGDKTVTLQCHQDDNSYYYMYWYRQSVSQKMELLTYSVSPSSTKTEAPFDQSKFLMSRPSVLNSSLQIHQIGAADSAVYFCAASTQ</sequence>
<dbReference type="PROSITE" id="PS50835">
    <property type="entry name" value="IG_LIKE"/>
    <property type="match status" value="1"/>
</dbReference>
<dbReference type="SUPFAM" id="SSF48726">
    <property type="entry name" value="Immunoglobulin"/>
    <property type="match status" value="1"/>
</dbReference>
<evidence type="ECO:0000256" key="3">
    <source>
        <dbReference type="SAM" id="SignalP"/>
    </source>
</evidence>
<dbReference type="GO" id="GO:0007166">
    <property type="term" value="P:cell surface receptor signaling pathway"/>
    <property type="evidence" value="ECO:0007669"/>
    <property type="project" value="TreeGrafter"/>
</dbReference>
<evidence type="ECO:0000256" key="1">
    <source>
        <dbReference type="ARBA" id="ARBA00022729"/>
    </source>
</evidence>
<proteinExistence type="predicted"/>
<evidence type="ECO:0000313" key="5">
    <source>
        <dbReference type="Ensembl" id="ENSENLP00000039087.1"/>
    </source>
</evidence>
<dbReference type="SMART" id="SM00406">
    <property type="entry name" value="IGv"/>
    <property type="match status" value="1"/>
</dbReference>
<dbReference type="Pfam" id="PF07686">
    <property type="entry name" value="V-set"/>
    <property type="match status" value="1"/>
</dbReference>
<reference evidence="5" key="1">
    <citation type="submission" date="2021-04" db="EMBL/GenBank/DDBJ databases">
        <authorList>
            <consortium name="Wellcome Sanger Institute Data Sharing"/>
        </authorList>
    </citation>
    <scope>NUCLEOTIDE SEQUENCE [LARGE SCALE GENOMIC DNA]</scope>
</reference>
<dbReference type="InterPro" id="IPR013106">
    <property type="entry name" value="Ig_V-set"/>
</dbReference>
<evidence type="ECO:0000259" key="4">
    <source>
        <dbReference type="PROSITE" id="PS50835"/>
    </source>
</evidence>
<dbReference type="PANTHER" id="PTHR23268:SF28">
    <property type="entry name" value="T CELL RECEPTOR BETA VARIABLE 19"/>
    <property type="match status" value="1"/>
</dbReference>
<keyword evidence="6" id="KW-1185">Reference proteome</keyword>
<protein>
    <recommendedName>
        <fullName evidence="4">Ig-like domain-containing protein</fullName>
    </recommendedName>
</protein>
<feature type="signal peptide" evidence="3">
    <location>
        <begin position="1"/>
        <end position="23"/>
    </location>
</feature>
<dbReference type="Proteomes" id="UP000472264">
    <property type="component" value="Chromosome 22"/>
</dbReference>
<organism evidence="5 6">
    <name type="scientific">Echeneis naucrates</name>
    <name type="common">Live sharksucker</name>
    <dbReference type="NCBI Taxonomy" id="173247"/>
    <lineage>
        <taxon>Eukaryota</taxon>
        <taxon>Metazoa</taxon>
        <taxon>Chordata</taxon>
        <taxon>Craniata</taxon>
        <taxon>Vertebrata</taxon>
        <taxon>Euteleostomi</taxon>
        <taxon>Actinopterygii</taxon>
        <taxon>Neopterygii</taxon>
        <taxon>Teleostei</taxon>
        <taxon>Neoteleostei</taxon>
        <taxon>Acanthomorphata</taxon>
        <taxon>Carangaria</taxon>
        <taxon>Carangiformes</taxon>
        <taxon>Echeneidae</taxon>
        <taxon>Echeneis</taxon>
    </lineage>
</organism>
<dbReference type="AlphaFoldDB" id="A0A665W5T7"/>
<accession>A0A665W5T7</accession>
<name>A0A665W5T7_ECHNA</name>
<evidence type="ECO:0000313" key="6">
    <source>
        <dbReference type="Proteomes" id="UP000472264"/>
    </source>
</evidence>
<dbReference type="InParanoid" id="A0A665W5T7"/>
<dbReference type="Gene3D" id="2.60.40.10">
    <property type="entry name" value="Immunoglobulins"/>
    <property type="match status" value="1"/>
</dbReference>
<dbReference type="PANTHER" id="PTHR23268">
    <property type="entry name" value="T-CELL RECEPTOR BETA CHAIN"/>
    <property type="match status" value="1"/>
</dbReference>
<keyword evidence="1 3" id="KW-0732">Signal</keyword>
<reference evidence="5" key="3">
    <citation type="submission" date="2025-09" db="UniProtKB">
        <authorList>
            <consortium name="Ensembl"/>
        </authorList>
    </citation>
    <scope>IDENTIFICATION</scope>
</reference>
<reference evidence="5" key="2">
    <citation type="submission" date="2025-08" db="UniProtKB">
        <authorList>
            <consortium name="Ensembl"/>
        </authorList>
    </citation>
    <scope>IDENTIFICATION</scope>
</reference>
<dbReference type="InterPro" id="IPR007110">
    <property type="entry name" value="Ig-like_dom"/>
</dbReference>
<dbReference type="InterPro" id="IPR013783">
    <property type="entry name" value="Ig-like_fold"/>
</dbReference>
<feature type="chain" id="PRO_5025547119" description="Ig-like domain-containing protein" evidence="3">
    <location>
        <begin position="24"/>
        <end position="121"/>
    </location>
</feature>
<dbReference type="InterPro" id="IPR036179">
    <property type="entry name" value="Ig-like_dom_sf"/>
</dbReference>
<dbReference type="OMA" id="YSTGQDN"/>
<keyword evidence="2" id="KW-0391">Immunity</keyword>
<dbReference type="GO" id="GO:0005886">
    <property type="term" value="C:plasma membrane"/>
    <property type="evidence" value="ECO:0007669"/>
    <property type="project" value="TreeGrafter"/>
</dbReference>
<dbReference type="Ensembl" id="ENSENLT00000040110.1">
    <property type="protein sequence ID" value="ENSENLP00000039087.1"/>
    <property type="gene ID" value="ENSENLG00000016863.1"/>
</dbReference>
<feature type="domain" description="Ig-like" evidence="4">
    <location>
        <begin position="37"/>
        <end position="121"/>
    </location>
</feature>
<evidence type="ECO:0000256" key="2">
    <source>
        <dbReference type="ARBA" id="ARBA00022859"/>
    </source>
</evidence>